<dbReference type="PANTHER" id="PTHR30093">
    <property type="entry name" value="GENERAL SECRETION PATHWAY PROTEIN G"/>
    <property type="match status" value="1"/>
</dbReference>
<accession>A0AA48WCC5</accession>
<dbReference type="Pfam" id="PF07963">
    <property type="entry name" value="N_methyl"/>
    <property type="match status" value="1"/>
</dbReference>
<dbReference type="Gene3D" id="3.30.700.10">
    <property type="entry name" value="Glycoprotein, Type 4 Pilin"/>
    <property type="match status" value="1"/>
</dbReference>
<dbReference type="SUPFAM" id="SSF54523">
    <property type="entry name" value="Pili subunits"/>
    <property type="match status" value="1"/>
</dbReference>
<organism evidence="2 3">
    <name type="scientific">Massilia antarctica</name>
    <dbReference type="NCBI Taxonomy" id="2765360"/>
    <lineage>
        <taxon>Bacteria</taxon>
        <taxon>Pseudomonadati</taxon>
        <taxon>Pseudomonadota</taxon>
        <taxon>Betaproteobacteria</taxon>
        <taxon>Burkholderiales</taxon>
        <taxon>Oxalobacteraceae</taxon>
        <taxon>Telluria group</taxon>
        <taxon>Massilia</taxon>
    </lineage>
</organism>
<dbReference type="RefSeq" id="WP_282961377.1">
    <property type="nucleotide sequence ID" value="NZ_CP065053.1"/>
</dbReference>
<evidence type="ECO:0000313" key="2">
    <source>
        <dbReference type="EMBL" id="QPI49078.1"/>
    </source>
</evidence>
<feature type="transmembrane region" description="Helical" evidence="1">
    <location>
        <begin position="12"/>
        <end position="36"/>
    </location>
</feature>
<keyword evidence="1" id="KW-0812">Transmembrane</keyword>
<dbReference type="InterPro" id="IPR045584">
    <property type="entry name" value="Pilin-like"/>
</dbReference>
<dbReference type="PANTHER" id="PTHR30093:SF47">
    <property type="entry name" value="TYPE IV PILUS NON-CORE MINOR PILIN PILE"/>
    <property type="match status" value="1"/>
</dbReference>
<reference evidence="2 3" key="1">
    <citation type="submission" date="2020-11" db="EMBL/GenBank/DDBJ databases">
        <authorList>
            <person name="Sun Q."/>
        </authorList>
    </citation>
    <scope>NUCLEOTIDE SEQUENCE [LARGE SCALE GENOMIC DNA]</scope>
    <source>
        <strain evidence="2 3">P8398</strain>
    </source>
</reference>
<protein>
    <submittedName>
        <fullName evidence="2">Type IV pilin protein</fullName>
    </submittedName>
</protein>
<sequence length="135" mass="14278">MKRTLMNQPASGFTLVELMITVVIVGILSAVALPAYQKSVMKSQRSVAKGVLLEKAQLFERYYTTKNVYPTDDIGATTSPKDVAAGAVRYNIVPTMAADSFTLTATPTTAQAGDECGVLTLTNTGAQTPAANGCW</sequence>
<dbReference type="Proteomes" id="UP000662888">
    <property type="component" value="Chromosome"/>
</dbReference>
<keyword evidence="3" id="KW-1185">Reference proteome</keyword>
<dbReference type="NCBIfam" id="TIGR02532">
    <property type="entry name" value="IV_pilin_GFxxxE"/>
    <property type="match status" value="1"/>
</dbReference>
<dbReference type="PROSITE" id="PS00409">
    <property type="entry name" value="PROKAR_NTER_METHYL"/>
    <property type="match status" value="1"/>
</dbReference>
<keyword evidence="1" id="KW-1133">Transmembrane helix</keyword>
<dbReference type="EMBL" id="CP065053">
    <property type="protein sequence ID" value="QPI49078.1"/>
    <property type="molecule type" value="Genomic_DNA"/>
</dbReference>
<dbReference type="InterPro" id="IPR031982">
    <property type="entry name" value="PilE-like"/>
</dbReference>
<keyword evidence="1" id="KW-0472">Membrane</keyword>
<evidence type="ECO:0000256" key="1">
    <source>
        <dbReference type="SAM" id="Phobius"/>
    </source>
</evidence>
<gene>
    <name evidence="2" type="ORF">IV454_26970</name>
</gene>
<dbReference type="Pfam" id="PF16732">
    <property type="entry name" value="ComP_DUS"/>
    <property type="match status" value="1"/>
</dbReference>
<evidence type="ECO:0000313" key="3">
    <source>
        <dbReference type="Proteomes" id="UP000662888"/>
    </source>
</evidence>
<dbReference type="InterPro" id="IPR012902">
    <property type="entry name" value="N_methyl_site"/>
</dbReference>
<proteinExistence type="predicted"/>
<name>A0AA48WCC5_9BURK</name>